<organism evidence="9 10">
    <name type="scientific">Chironomus riparius</name>
    <dbReference type="NCBI Taxonomy" id="315576"/>
    <lineage>
        <taxon>Eukaryota</taxon>
        <taxon>Metazoa</taxon>
        <taxon>Ecdysozoa</taxon>
        <taxon>Arthropoda</taxon>
        <taxon>Hexapoda</taxon>
        <taxon>Insecta</taxon>
        <taxon>Pterygota</taxon>
        <taxon>Neoptera</taxon>
        <taxon>Endopterygota</taxon>
        <taxon>Diptera</taxon>
        <taxon>Nematocera</taxon>
        <taxon>Chironomoidea</taxon>
        <taxon>Chironomidae</taxon>
        <taxon>Chironominae</taxon>
        <taxon>Chironomus</taxon>
    </lineage>
</organism>
<dbReference type="OrthoDB" id="21216at2759"/>
<evidence type="ECO:0000256" key="3">
    <source>
        <dbReference type="ARBA" id="ARBA00019693"/>
    </source>
</evidence>
<name>A0A9N9RXM6_9DIPT</name>
<protein>
    <recommendedName>
        <fullName evidence="3">Mediator of RNA polymerase II transcription subunit 24</fullName>
    </recommendedName>
    <alternativeName>
        <fullName evidence="8">Mediator complex subunit 24</fullName>
    </alternativeName>
</protein>
<evidence type="ECO:0000256" key="7">
    <source>
        <dbReference type="ARBA" id="ARBA00023242"/>
    </source>
</evidence>
<evidence type="ECO:0000256" key="8">
    <source>
        <dbReference type="ARBA" id="ARBA00031960"/>
    </source>
</evidence>
<dbReference type="AlphaFoldDB" id="A0A9N9RXM6"/>
<evidence type="ECO:0000256" key="6">
    <source>
        <dbReference type="ARBA" id="ARBA00023163"/>
    </source>
</evidence>
<dbReference type="GO" id="GO:0016592">
    <property type="term" value="C:mediator complex"/>
    <property type="evidence" value="ECO:0007669"/>
    <property type="project" value="InterPro"/>
</dbReference>
<dbReference type="Pfam" id="PF11277">
    <property type="entry name" value="Med24_N"/>
    <property type="match status" value="1"/>
</dbReference>
<dbReference type="EMBL" id="OU895878">
    <property type="protein sequence ID" value="CAG9804754.1"/>
    <property type="molecule type" value="Genomic_DNA"/>
</dbReference>
<keyword evidence="6" id="KW-0804">Transcription</keyword>
<dbReference type="GO" id="GO:0003712">
    <property type="term" value="F:transcription coregulator activity"/>
    <property type="evidence" value="ECO:0007669"/>
    <property type="project" value="TreeGrafter"/>
</dbReference>
<sequence>MEIKNRQHNIQKILLRAWRERWPEYQFGIKIKQALPLRLPADAYNLTDVLLDHCFIGFAANRLLLSYLKHSLHSHLVSYPAVIKRITKYSNFDRYYCLIALVDFLNSIENGICCRTKPEESSLMNAVLSLVHWLIELCEKLFVKSLEQNSILSSEQKTCLEKVTVLCHQIVQNQYLMGVIYLAKLEDRELYEKCVLSYTKVHGLSKEEVVKDFYQMIFNKLGHIPMKELEPRATEPISYCLQPFMSIEVLINAGAEINVHVAKLLMIQRIKKYSMSRLYAEIIRSCFITLCHVKDVNYRVWGAFTLYKIPQILKQLHMQNKPIEESEYSEDVVKAFEMLMECTPILDLLDTTFACNSIECLLIELKKEKLVNDEVIKKLADRRQHAISKLEKFNIPSTLPSIDKYVLSIDPPLTGLIQSLREPIKPEFHNLLCTLVIDNRAFLLYSVAAVKGISHKMISGLMKCNELFKEISGEAAKSKQLIVFRSNVFDTSFIMLFSIMQKCGIDKFPDIAGDYFFAKWIRDGMIDPSKPKSPLSVVKMCDPLKVDELISYFGDPNFQQQQPPISLKLSEICWNIPSMLYNVLIAWENDTIKPQTVKNILDNMRSKMCCFSIVAACWLCEYIKILRDDELAKPKVMVQTLMKHLDDTKMKQETFSERFSLTQEIIVKIFDNRSLMDSKKPMSNLFNEQWKEIITRKWLPYDVAINLEEILKICGPFWLMKNLVDQIMHAKFIKDMEYIMDITFAVMHLNIDGCTETLLKDILISLLFNKNQMLKMTEPQLKILAKLCVYSILASMESADLNPSKKRPRSDDDELSPMAKMRKTGLDTSVEGNQTEKDSASHPIKESLKTSLQELFKVFHQQVVCDELSPKVIFIFQFFSLLVQFEKSVKIKAILKLIPNNLLMNLLKLVPFEDLSYGFILRLYDLSVSTGRTSAIGDLCLLKNIQLRKDSSKL</sequence>
<reference evidence="9" key="2">
    <citation type="submission" date="2022-10" db="EMBL/GenBank/DDBJ databases">
        <authorList>
            <consortium name="ENA_rothamsted_submissions"/>
            <consortium name="culmorum"/>
            <person name="King R."/>
        </authorList>
    </citation>
    <scope>NUCLEOTIDE SEQUENCE</scope>
</reference>
<dbReference type="GO" id="GO:0060261">
    <property type="term" value="P:positive regulation of transcription initiation by RNA polymerase II"/>
    <property type="evidence" value="ECO:0007669"/>
    <property type="project" value="TreeGrafter"/>
</dbReference>
<proteinExistence type="inferred from homology"/>
<dbReference type="PANTHER" id="PTHR12898:SF1">
    <property type="entry name" value="MEDIATOR OF RNA POLYMERASE II TRANSCRIPTION SUBUNIT 24"/>
    <property type="match status" value="1"/>
</dbReference>
<reference evidence="9" key="1">
    <citation type="submission" date="2022-01" db="EMBL/GenBank/DDBJ databases">
        <authorList>
            <person name="King R."/>
        </authorList>
    </citation>
    <scope>NUCLEOTIDE SEQUENCE</scope>
</reference>
<evidence type="ECO:0000256" key="1">
    <source>
        <dbReference type="ARBA" id="ARBA00004123"/>
    </source>
</evidence>
<evidence type="ECO:0000313" key="10">
    <source>
        <dbReference type="Proteomes" id="UP001153620"/>
    </source>
</evidence>
<dbReference type="InterPro" id="IPR021429">
    <property type="entry name" value="Mediator_Med24"/>
</dbReference>
<comment type="subcellular location">
    <subcellularLocation>
        <location evidence="1">Nucleus</location>
    </subcellularLocation>
</comment>
<keyword evidence="4" id="KW-0805">Transcription regulation</keyword>
<evidence type="ECO:0000256" key="5">
    <source>
        <dbReference type="ARBA" id="ARBA00023159"/>
    </source>
</evidence>
<gene>
    <name evidence="9" type="ORF">CHIRRI_LOCUS7633</name>
</gene>
<evidence type="ECO:0000256" key="4">
    <source>
        <dbReference type="ARBA" id="ARBA00023015"/>
    </source>
</evidence>
<keyword evidence="7" id="KW-0539">Nucleus</keyword>
<comment type="similarity">
    <text evidence="2">Belongs to the Mediator complex subunit 24 family.</text>
</comment>
<evidence type="ECO:0000256" key="2">
    <source>
        <dbReference type="ARBA" id="ARBA00007864"/>
    </source>
</evidence>
<dbReference type="PANTHER" id="PTHR12898">
    <property type="entry name" value="MEDIATOR OF RNA POLYMERASE II TRANSCRIPTION SUBUNIT 24"/>
    <property type="match status" value="1"/>
</dbReference>
<keyword evidence="10" id="KW-1185">Reference proteome</keyword>
<evidence type="ECO:0000313" key="9">
    <source>
        <dbReference type="EMBL" id="CAG9804754.1"/>
    </source>
</evidence>
<dbReference type="Proteomes" id="UP001153620">
    <property type="component" value="Chromosome 2"/>
</dbReference>
<accession>A0A9N9RXM6</accession>
<keyword evidence="5" id="KW-0010">Activator</keyword>